<name>A0A192B1P6_9BURK</name>
<dbReference type="RefSeq" id="WP_052653282.1">
    <property type="nucleotide sequence ID" value="NZ_CP011253.3"/>
</dbReference>
<keyword evidence="2" id="KW-1185">Reference proteome</keyword>
<proteinExistence type="predicted"/>
<evidence type="ECO:0000313" key="2">
    <source>
        <dbReference type="Proteomes" id="UP000035050"/>
    </source>
</evidence>
<protein>
    <recommendedName>
        <fullName evidence="3">Inclusion body protein</fullName>
    </recommendedName>
</protein>
<dbReference type="EMBL" id="CP011253">
    <property type="protein sequence ID" value="ANJ87138.1"/>
    <property type="molecule type" value="Genomic_DNA"/>
</dbReference>
<accession>A0A192B1P6</accession>
<gene>
    <name evidence="1" type="ORF">MB84_31130</name>
</gene>
<dbReference type="KEGG" id="pox:MB84_31130"/>
<sequence>MSEAKPCGNTGNEARSAASTDVLLVVDTVTLLERASGGDEKPQPAPDTAYYALAPNADALAGVNGAKWVIHARPGTRLKLRWTPLAMRGEHAALLQFALLDETTLGRPSLHVESHATRYAPQSGKLDEPVPREAPDAYWETEVIASGMADVNVDATVTDRDANVLGRFTWSLQIVVP</sequence>
<dbReference type="AlphaFoldDB" id="A0A192B1P6"/>
<evidence type="ECO:0000313" key="1">
    <source>
        <dbReference type="EMBL" id="ANJ87138.1"/>
    </source>
</evidence>
<dbReference type="Proteomes" id="UP000035050">
    <property type="component" value="Chromosome"/>
</dbReference>
<reference evidence="1" key="1">
    <citation type="submission" date="2016-06" db="EMBL/GenBank/DDBJ databases">
        <title>Pandoraea oxalativorans DSM 23570 Genome Sequencing.</title>
        <authorList>
            <person name="Ee R."/>
            <person name="Lim Y.-L."/>
            <person name="Yong D."/>
            <person name="Yin W.-F."/>
            <person name="Chan K.-G."/>
        </authorList>
    </citation>
    <scope>NUCLEOTIDE SEQUENCE</scope>
    <source>
        <strain evidence="1">DSM 23570</strain>
    </source>
</reference>
<dbReference type="Pfam" id="PF12306">
    <property type="entry name" value="PixA"/>
    <property type="match status" value="1"/>
</dbReference>
<dbReference type="InterPro" id="IPR038712">
    <property type="entry name" value="PixA-like_sf"/>
</dbReference>
<dbReference type="Gene3D" id="2.60.40.3910">
    <property type="entry name" value="Inclusion body protein"/>
    <property type="match status" value="1"/>
</dbReference>
<evidence type="ECO:0008006" key="3">
    <source>
        <dbReference type="Google" id="ProtNLM"/>
    </source>
</evidence>
<dbReference type="InterPro" id="IPR021087">
    <property type="entry name" value="Uncharacterised_PixA/AidA"/>
</dbReference>
<organism evidence="1 2">
    <name type="scientific">Pandoraea oxalativorans</name>
    <dbReference type="NCBI Taxonomy" id="573737"/>
    <lineage>
        <taxon>Bacteria</taxon>
        <taxon>Pseudomonadati</taxon>
        <taxon>Pseudomonadota</taxon>
        <taxon>Betaproteobacteria</taxon>
        <taxon>Burkholderiales</taxon>
        <taxon>Burkholderiaceae</taxon>
        <taxon>Pandoraea</taxon>
    </lineage>
</organism>